<reference evidence="3 4" key="1">
    <citation type="submission" date="2017-11" db="EMBL/GenBank/DDBJ databases">
        <title>Xanthomonas prunicola sp. nov., a novel pathogen that affects nectarine (Prunus persica var. nectarine) trees.</title>
        <authorList>
            <person name="Lopez M."/>
            <person name="Lopez-Soriano P."/>
            <person name="Garita-Cambronero J."/>
            <person name="Beltran C."/>
            <person name="Taghouti G."/>
            <person name="Portier P."/>
            <person name="Cubero J."/>
            <person name="Fischer-Le Saux M."/>
            <person name="Marco-Noales E."/>
        </authorList>
    </citation>
    <scope>NUCLEOTIDE SEQUENCE [LARGE SCALE GENOMIC DNA]</scope>
    <source>
        <strain evidence="1 3">CFBP8353</strain>
        <strain evidence="2 4">CFBP8354</strain>
    </source>
</reference>
<keyword evidence="4" id="KW-1185">Reference proteome</keyword>
<dbReference type="EMBL" id="PHKW01000012">
    <property type="protein sequence ID" value="PKV15169.1"/>
    <property type="molecule type" value="Genomic_DNA"/>
</dbReference>
<protein>
    <submittedName>
        <fullName evidence="1">Uncharacterized protein</fullName>
    </submittedName>
</protein>
<dbReference type="Proteomes" id="UP000233748">
    <property type="component" value="Unassembled WGS sequence"/>
</dbReference>
<evidence type="ECO:0000313" key="2">
    <source>
        <dbReference type="EMBL" id="PKV15169.1"/>
    </source>
</evidence>
<comment type="caution">
    <text evidence="1">The sequence shown here is derived from an EMBL/GenBank/DDBJ whole genome shotgun (WGS) entry which is preliminary data.</text>
</comment>
<dbReference type="EMBL" id="PHKV01000011">
    <property type="protein sequence ID" value="PKV11002.1"/>
    <property type="molecule type" value="Genomic_DNA"/>
</dbReference>
<dbReference type="AlphaFoldDB" id="A0A2N3RET9"/>
<accession>A0A2N3RET9</accession>
<gene>
    <name evidence="1" type="ORF">XpruCFBP8353_20245</name>
    <name evidence="2" type="ORF">XpruCFBP8354_21030</name>
</gene>
<evidence type="ECO:0000313" key="1">
    <source>
        <dbReference type="EMBL" id="PKV11002.1"/>
    </source>
</evidence>
<organism evidence="1 3">
    <name type="scientific">Xanthomonas prunicola</name>
    <dbReference type="NCBI Taxonomy" id="2053930"/>
    <lineage>
        <taxon>Bacteria</taxon>
        <taxon>Pseudomonadati</taxon>
        <taxon>Pseudomonadota</taxon>
        <taxon>Gammaproteobacteria</taxon>
        <taxon>Lysobacterales</taxon>
        <taxon>Lysobacteraceae</taxon>
        <taxon>Xanthomonas</taxon>
    </lineage>
</organism>
<evidence type="ECO:0000313" key="3">
    <source>
        <dbReference type="Proteomes" id="UP000233720"/>
    </source>
</evidence>
<evidence type="ECO:0000313" key="4">
    <source>
        <dbReference type="Proteomes" id="UP000233748"/>
    </source>
</evidence>
<sequence length="69" mass="7213">MLFLFLLAAARALQFDEAGGLQCVVNVLIGETGEVLALGREVSEQIVQNGVYVFGNGGISSAAIIRLCS</sequence>
<proteinExistence type="predicted"/>
<dbReference type="Proteomes" id="UP000233720">
    <property type="component" value="Unassembled WGS sequence"/>
</dbReference>
<name>A0A2N3RET9_9XANT</name>